<gene>
    <name evidence="35" type="primary">STR3</name>
    <name evidence="35" type="ORF">C6P46_003111</name>
</gene>
<evidence type="ECO:0000256" key="30">
    <source>
        <dbReference type="ARBA" id="ARBA00072331"/>
    </source>
</evidence>
<dbReference type="GO" id="GO:0071266">
    <property type="term" value="P:'de novo' L-methionine biosynthetic process"/>
    <property type="evidence" value="ECO:0007669"/>
    <property type="project" value="InterPro"/>
</dbReference>
<evidence type="ECO:0000256" key="10">
    <source>
        <dbReference type="ARBA" id="ARBA00022679"/>
    </source>
</evidence>
<evidence type="ECO:0000256" key="9">
    <source>
        <dbReference type="ARBA" id="ARBA00022605"/>
    </source>
</evidence>
<keyword evidence="8" id="KW-0444">Lipid biosynthesis</keyword>
<evidence type="ECO:0000256" key="13">
    <source>
        <dbReference type="ARBA" id="ARBA00022777"/>
    </source>
</evidence>
<keyword evidence="18" id="KW-0756">Sterol biosynthesis</keyword>
<dbReference type="InterPro" id="IPR020568">
    <property type="entry name" value="Ribosomal_Su5_D2-typ_SF"/>
</dbReference>
<dbReference type="Gene3D" id="3.30.230.10">
    <property type="match status" value="1"/>
</dbReference>
<evidence type="ECO:0000256" key="21">
    <source>
        <dbReference type="ARBA" id="ARBA00023167"/>
    </source>
</evidence>
<comment type="catalytic activity">
    <reaction evidence="24">
        <text>(R)-mevalonate + ATP = (R)-5-phosphomevalonate + ADP + H(+)</text>
        <dbReference type="Rhea" id="RHEA:17065"/>
        <dbReference type="ChEBI" id="CHEBI:15378"/>
        <dbReference type="ChEBI" id="CHEBI:30616"/>
        <dbReference type="ChEBI" id="CHEBI:36464"/>
        <dbReference type="ChEBI" id="CHEBI:58146"/>
        <dbReference type="ChEBI" id="CHEBI:456216"/>
        <dbReference type="EC" id="2.7.1.36"/>
    </reaction>
    <physiologicalReaction direction="left-to-right" evidence="24">
        <dbReference type="Rhea" id="RHEA:17066"/>
    </physiologicalReaction>
</comment>
<evidence type="ECO:0000256" key="18">
    <source>
        <dbReference type="ARBA" id="ARBA00023011"/>
    </source>
</evidence>
<accession>A0A9P7B6P1</accession>
<dbReference type="GO" id="GO:0047804">
    <property type="term" value="F:cysteine-S-conjugate beta-lyase activity"/>
    <property type="evidence" value="ECO:0007669"/>
    <property type="project" value="UniProtKB-EC"/>
</dbReference>
<dbReference type="InterPro" id="IPR006204">
    <property type="entry name" value="GHMP_kinase_N_dom"/>
</dbReference>
<evidence type="ECO:0000256" key="5">
    <source>
        <dbReference type="ARBA" id="ARBA00012103"/>
    </source>
</evidence>
<evidence type="ECO:0000256" key="11">
    <source>
        <dbReference type="ARBA" id="ARBA00022723"/>
    </source>
</evidence>
<keyword evidence="13" id="KW-0418">Kinase</keyword>
<keyword evidence="36" id="KW-1185">Reference proteome</keyword>
<feature type="domain" description="GHMP kinase N-terminal" evidence="33">
    <location>
        <begin position="605"/>
        <end position="687"/>
    </location>
</feature>
<evidence type="ECO:0000256" key="3">
    <source>
        <dbReference type="ARBA" id="ARBA00006495"/>
    </source>
</evidence>
<evidence type="ECO:0000256" key="14">
    <source>
        <dbReference type="ARBA" id="ARBA00022840"/>
    </source>
</evidence>
<dbReference type="InterPro" id="IPR006203">
    <property type="entry name" value="GHMP_knse_ATP-bd_CS"/>
</dbReference>
<dbReference type="Gene3D" id="3.40.640.10">
    <property type="entry name" value="Type I PLP-dependent aspartate aminotransferase-like (Major domain)"/>
    <property type="match status" value="1"/>
</dbReference>
<dbReference type="FunFam" id="3.40.640.10:FF:000009">
    <property type="entry name" value="Cystathionine gamma-synthase homolog"/>
    <property type="match status" value="1"/>
</dbReference>
<feature type="compositionally biased region" description="Low complexity" evidence="32">
    <location>
        <begin position="9"/>
        <end position="22"/>
    </location>
</feature>
<dbReference type="InterPro" id="IPR006238">
    <property type="entry name" value="Cys_b_lyase_euk"/>
</dbReference>
<dbReference type="InterPro" id="IPR006205">
    <property type="entry name" value="Mev_gal_kin"/>
</dbReference>
<dbReference type="Pfam" id="PF00288">
    <property type="entry name" value="GHMP_kinases_N"/>
    <property type="match status" value="1"/>
</dbReference>
<dbReference type="NCBIfam" id="TIGR01329">
    <property type="entry name" value="cysta_beta_ly_E"/>
    <property type="match status" value="1"/>
</dbReference>
<keyword evidence="23" id="KW-0456">Lyase</keyword>
<evidence type="ECO:0000256" key="28">
    <source>
        <dbReference type="ARBA" id="ARBA00047517"/>
    </source>
</evidence>
<dbReference type="PROSITE" id="PS00868">
    <property type="entry name" value="CYS_MET_METAB_PP"/>
    <property type="match status" value="1"/>
</dbReference>
<dbReference type="GO" id="GO:0016126">
    <property type="term" value="P:sterol biosynthetic process"/>
    <property type="evidence" value="ECO:0007669"/>
    <property type="project" value="UniProtKB-KW"/>
</dbReference>
<dbReference type="GO" id="GO:0008299">
    <property type="term" value="P:isoprenoid biosynthetic process"/>
    <property type="evidence" value="ECO:0007669"/>
    <property type="project" value="InterPro"/>
</dbReference>
<dbReference type="PRINTS" id="PR00959">
    <property type="entry name" value="MEVGALKINASE"/>
</dbReference>
<evidence type="ECO:0000259" key="33">
    <source>
        <dbReference type="Pfam" id="PF00288"/>
    </source>
</evidence>
<dbReference type="SUPFAM" id="SSF53383">
    <property type="entry name" value="PLP-dependent transferases"/>
    <property type="match status" value="1"/>
</dbReference>
<evidence type="ECO:0000256" key="8">
    <source>
        <dbReference type="ARBA" id="ARBA00022516"/>
    </source>
</evidence>
<keyword evidence="16" id="KW-0663">Pyridoxal phosphate</keyword>
<evidence type="ECO:0000256" key="25">
    <source>
        <dbReference type="ARBA" id="ARBA00029438"/>
    </source>
</evidence>
<keyword evidence="9" id="KW-0028">Amino-acid biosynthesis</keyword>
<dbReference type="EC" id="2.7.1.36" evidence="5"/>
<reference evidence="35 36" key="1">
    <citation type="submission" date="2020-11" db="EMBL/GenBank/DDBJ databases">
        <title>Kefir isolates.</title>
        <authorList>
            <person name="Marcisauskas S."/>
            <person name="Kim Y."/>
            <person name="Blasche S."/>
        </authorList>
    </citation>
    <scope>NUCLEOTIDE SEQUENCE [LARGE SCALE GENOMIC DNA]</scope>
    <source>
        <strain evidence="35 36">KR</strain>
    </source>
</reference>
<evidence type="ECO:0000256" key="4">
    <source>
        <dbReference type="ARBA" id="ARBA00009077"/>
    </source>
</evidence>
<dbReference type="GO" id="GO:0046872">
    <property type="term" value="F:metal ion binding"/>
    <property type="evidence" value="ECO:0007669"/>
    <property type="project" value="UniProtKB-KW"/>
</dbReference>
<dbReference type="InterPro" id="IPR054542">
    <property type="entry name" value="Cys_met_metab_PP"/>
</dbReference>
<feature type="domain" description="GHMP kinase C-terminal" evidence="34">
    <location>
        <begin position="777"/>
        <end position="835"/>
    </location>
</feature>
<organism evidence="35 36">
    <name type="scientific">Rhodotorula mucilaginosa</name>
    <name type="common">Yeast</name>
    <name type="synonym">Rhodotorula rubra</name>
    <dbReference type="NCBI Taxonomy" id="5537"/>
    <lineage>
        <taxon>Eukaryota</taxon>
        <taxon>Fungi</taxon>
        <taxon>Dikarya</taxon>
        <taxon>Basidiomycota</taxon>
        <taxon>Pucciniomycotina</taxon>
        <taxon>Microbotryomycetes</taxon>
        <taxon>Sporidiobolales</taxon>
        <taxon>Sporidiobolaceae</taxon>
        <taxon>Rhodotorula</taxon>
    </lineage>
</organism>
<evidence type="ECO:0000256" key="31">
    <source>
        <dbReference type="SAM" id="Coils"/>
    </source>
</evidence>
<feature type="region of interest" description="Disordered" evidence="32">
    <location>
        <begin position="1"/>
        <end position="22"/>
    </location>
</feature>
<dbReference type="GO" id="GO:0005737">
    <property type="term" value="C:cytoplasm"/>
    <property type="evidence" value="ECO:0007669"/>
    <property type="project" value="UniProtKB-SubCell"/>
</dbReference>
<evidence type="ECO:0000259" key="34">
    <source>
        <dbReference type="Pfam" id="PF08544"/>
    </source>
</evidence>
<dbReference type="GO" id="GO:0005524">
    <property type="term" value="F:ATP binding"/>
    <property type="evidence" value="ECO:0007669"/>
    <property type="project" value="UniProtKB-KW"/>
</dbReference>
<dbReference type="Pfam" id="PF01053">
    <property type="entry name" value="Cys_Met_Meta_PP"/>
    <property type="match status" value="1"/>
</dbReference>
<dbReference type="FunFam" id="3.30.70.890:FF:000003">
    <property type="entry name" value="Mevalonate kinase"/>
    <property type="match status" value="1"/>
</dbReference>
<evidence type="ECO:0000256" key="27">
    <source>
        <dbReference type="ARBA" id="ARBA00047213"/>
    </source>
</evidence>
<proteinExistence type="inferred from homology"/>
<dbReference type="InterPro" id="IPR036554">
    <property type="entry name" value="GHMP_kinase_C_sf"/>
</dbReference>
<keyword evidence="21" id="KW-0486">Methionine biosynthesis</keyword>
<evidence type="ECO:0000313" key="35">
    <source>
        <dbReference type="EMBL" id="KAG0662798.1"/>
    </source>
</evidence>
<dbReference type="GO" id="GO:0019346">
    <property type="term" value="P:transsulfuration"/>
    <property type="evidence" value="ECO:0007669"/>
    <property type="project" value="InterPro"/>
</dbReference>
<evidence type="ECO:0000256" key="23">
    <source>
        <dbReference type="ARBA" id="ARBA00023239"/>
    </source>
</evidence>
<protein>
    <recommendedName>
        <fullName evidence="30">Cystathionine beta-lyase</fullName>
        <ecNumber evidence="5">2.7.1.36</ecNumber>
        <ecNumber evidence="6">4.4.1.13</ecNumber>
    </recommendedName>
    <alternativeName>
        <fullName evidence="27">Cysteine-S-conjugate beta-lyase</fullName>
    </alternativeName>
</protein>
<evidence type="ECO:0000256" key="15">
    <source>
        <dbReference type="ARBA" id="ARBA00022842"/>
    </source>
</evidence>
<keyword evidence="19" id="KW-0443">Lipid metabolism</keyword>
<feature type="region of interest" description="Disordered" evidence="32">
    <location>
        <begin position="1189"/>
        <end position="1210"/>
    </location>
</feature>
<dbReference type="Gene3D" id="3.30.70.890">
    <property type="entry name" value="GHMP kinase, C-terminal domain"/>
    <property type="match status" value="1"/>
</dbReference>
<dbReference type="InterPro" id="IPR015421">
    <property type="entry name" value="PyrdxlP-dep_Trfase_major"/>
</dbReference>
<comment type="subcellular location">
    <subcellularLocation>
        <location evidence="2">Cytoplasm</location>
    </subcellularLocation>
</comment>
<dbReference type="NCBIfam" id="TIGR00549">
    <property type="entry name" value="mevalon_kin"/>
    <property type="match status" value="1"/>
</dbReference>
<evidence type="ECO:0000256" key="2">
    <source>
        <dbReference type="ARBA" id="ARBA00004496"/>
    </source>
</evidence>
<comment type="similarity">
    <text evidence="4">Belongs to the trans-sulfuration enzymes family.</text>
</comment>
<feature type="region of interest" description="Disordered" evidence="32">
    <location>
        <begin position="995"/>
        <end position="1043"/>
    </location>
</feature>
<keyword evidence="10" id="KW-0808">Transferase</keyword>
<dbReference type="InterPro" id="IPR015422">
    <property type="entry name" value="PyrdxlP-dep_Trfase_small"/>
</dbReference>
<dbReference type="PROSITE" id="PS00627">
    <property type="entry name" value="GHMP_KINASES_ATP"/>
    <property type="match status" value="1"/>
</dbReference>
<evidence type="ECO:0000256" key="24">
    <source>
        <dbReference type="ARBA" id="ARBA00029310"/>
    </source>
</evidence>
<feature type="compositionally biased region" description="Acidic residues" evidence="32">
    <location>
        <begin position="999"/>
        <end position="1014"/>
    </location>
</feature>
<dbReference type="Pfam" id="PF08544">
    <property type="entry name" value="GHMP_kinases_C"/>
    <property type="match status" value="1"/>
</dbReference>
<dbReference type="EMBL" id="PUHQ01000024">
    <property type="protein sequence ID" value="KAG0662798.1"/>
    <property type="molecule type" value="Genomic_DNA"/>
</dbReference>
<dbReference type="GO" id="GO:0004496">
    <property type="term" value="F:mevalonate kinase activity"/>
    <property type="evidence" value="ECO:0007669"/>
    <property type="project" value="UniProtKB-EC"/>
</dbReference>
<comment type="catalytic activity">
    <reaction evidence="28">
        <text>L,L-cystathionine + H2O = L-homocysteine + pyruvate + NH4(+)</text>
        <dbReference type="Rhea" id="RHEA:13965"/>
        <dbReference type="ChEBI" id="CHEBI:15361"/>
        <dbReference type="ChEBI" id="CHEBI:15377"/>
        <dbReference type="ChEBI" id="CHEBI:28938"/>
        <dbReference type="ChEBI" id="CHEBI:58161"/>
        <dbReference type="ChEBI" id="CHEBI:58199"/>
    </reaction>
</comment>
<dbReference type="OrthoDB" id="2545919at2759"/>
<name>A0A9P7B6P1_RHOMI</name>
<evidence type="ECO:0000256" key="16">
    <source>
        <dbReference type="ARBA" id="ARBA00022898"/>
    </source>
</evidence>
<keyword evidence="31" id="KW-0175">Coiled coil</keyword>
<dbReference type="PANTHER" id="PTHR11808:SF50">
    <property type="entry name" value="CYSTATHIONINE BETA-LYASE"/>
    <property type="match status" value="1"/>
</dbReference>
<dbReference type="EC" id="4.4.1.13" evidence="6"/>
<evidence type="ECO:0000256" key="19">
    <source>
        <dbReference type="ARBA" id="ARBA00023098"/>
    </source>
</evidence>
<dbReference type="InterPro" id="IPR015424">
    <property type="entry name" value="PyrdxlP-dep_Trfase"/>
</dbReference>
<evidence type="ECO:0000256" key="29">
    <source>
        <dbReference type="ARBA" id="ARBA00047625"/>
    </source>
</evidence>
<keyword evidence="17" id="KW-0752">Steroid biosynthesis</keyword>
<dbReference type="Proteomes" id="UP000777482">
    <property type="component" value="Unassembled WGS sequence"/>
</dbReference>
<evidence type="ECO:0000256" key="17">
    <source>
        <dbReference type="ARBA" id="ARBA00022955"/>
    </source>
</evidence>
<keyword evidence="22" id="KW-0753">Steroid metabolism</keyword>
<dbReference type="Gene3D" id="3.90.1150.10">
    <property type="entry name" value="Aspartate Aminotransferase, domain 1"/>
    <property type="match status" value="1"/>
</dbReference>
<feature type="compositionally biased region" description="Basic and acidic residues" evidence="32">
    <location>
        <begin position="1063"/>
        <end position="1076"/>
    </location>
</feature>
<evidence type="ECO:0000256" key="32">
    <source>
        <dbReference type="SAM" id="MobiDB-lite"/>
    </source>
</evidence>
<comment type="pathway">
    <text evidence="25">Isoprenoid biosynthesis; isopentenyl diphosphate biosynthesis via mevalonate pathway; isopentenyl diphosphate from (R)-mevalonate: step 1/3.</text>
</comment>
<dbReference type="GO" id="GO:0030170">
    <property type="term" value="F:pyridoxal phosphate binding"/>
    <property type="evidence" value="ECO:0007669"/>
    <property type="project" value="InterPro"/>
</dbReference>
<dbReference type="InterPro" id="IPR014721">
    <property type="entry name" value="Ribsml_uS5_D2-typ_fold_subgr"/>
</dbReference>
<keyword evidence="20" id="KW-1207">Sterol metabolism</keyword>
<evidence type="ECO:0000256" key="26">
    <source>
        <dbReference type="ARBA" id="ARBA00046315"/>
    </source>
</evidence>
<keyword evidence="15" id="KW-0460">Magnesium</keyword>
<feature type="region of interest" description="Disordered" evidence="32">
    <location>
        <begin position="1288"/>
        <end position="1312"/>
    </location>
</feature>
<comment type="caution">
    <text evidence="35">The sequence shown here is derived from an EMBL/GenBank/DDBJ whole genome shotgun (WGS) entry which is preliminary data.</text>
</comment>
<dbReference type="InterPro" id="IPR000277">
    <property type="entry name" value="Cys/Met-Metab_PyrdxlP-dep_enz"/>
</dbReference>
<comment type="cofactor">
    <cofactor evidence="1">
        <name>pyridoxal 5'-phosphate</name>
        <dbReference type="ChEBI" id="CHEBI:597326"/>
    </cofactor>
</comment>
<comment type="catalytic activity">
    <reaction evidence="29">
        <text>an S-substituted L-cysteine + H2O = a thiol + pyruvate + NH4(+)</text>
        <dbReference type="Rhea" id="RHEA:18121"/>
        <dbReference type="ChEBI" id="CHEBI:15361"/>
        <dbReference type="ChEBI" id="CHEBI:15377"/>
        <dbReference type="ChEBI" id="CHEBI:28938"/>
        <dbReference type="ChEBI" id="CHEBI:29256"/>
        <dbReference type="ChEBI" id="CHEBI:58717"/>
        <dbReference type="EC" id="4.4.1.13"/>
    </reaction>
</comment>
<dbReference type="PANTHER" id="PTHR11808">
    <property type="entry name" value="TRANS-SULFURATION ENZYME FAMILY MEMBER"/>
    <property type="match status" value="1"/>
</dbReference>
<keyword evidence="7" id="KW-0963">Cytoplasm</keyword>
<evidence type="ECO:0000313" key="36">
    <source>
        <dbReference type="Proteomes" id="UP000777482"/>
    </source>
</evidence>
<feature type="coiled-coil region" evidence="31">
    <location>
        <begin position="1357"/>
        <end position="1415"/>
    </location>
</feature>
<feature type="compositionally biased region" description="Low complexity" evidence="32">
    <location>
        <begin position="1195"/>
        <end position="1210"/>
    </location>
</feature>
<dbReference type="SUPFAM" id="SSF54211">
    <property type="entry name" value="Ribosomal protein S5 domain 2-like"/>
    <property type="match status" value="1"/>
</dbReference>
<keyword evidence="11" id="KW-0479">Metal-binding</keyword>
<dbReference type="FunFam" id="3.90.1150.10:FF:000013">
    <property type="entry name" value="Cystathionine beta-lyase"/>
    <property type="match status" value="1"/>
</dbReference>
<evidence type="ECO:0000256" key="6">
    <source>
        <dbReference type="ARBA" id="ARBA00012224"/>
    </source>
</evidence>
<dbReference type="SUPFAM" id="SSF55060">
    <property type="entry name" value="GHMP Kinase, C-terminal domain"/>
    <property type="match status" value="1"/>
</dbReference>
<comment type="pathway">
    <text evidence="26">Amino-acid biosynthesis; L-methionine biosynthesis via de novo pathway; L-homocysteine from L-cystathionine: step 1/1.</text>
</comment>
<evidence type="ECO:0000256" key="7">
    <source>
        <dbReference type="ARBA" id="ARBA00022490"/>
    </source>
</evidence>
<evidence type="ECO:0000256" key="12">
    <source>
        <dbReference type="ARBA" id="ARBA00022741"/>
    </source>
</evidence>
<evidence type="ECO:0000256" key="20">
    <source>
        <dbReference type="ARBA" id="ARBA00023166"/>
    </source>
</evidence>
<evidence type="ECO:0000256" key="22">
    <source>
        <dbReference type="ARBA" id="ARBA00023221"/>
    </source>
</evidence>
<feature type="region of interest" description="Disordered" evidence="32">
    <location>
        <begin position="1055"/>
        <end position="1135"/>
    </location>
</feature>
<sequence length="1431" mass="152790">MTDSWTPRSTSDPLSPASPASLTSSLLRARPYRFATLAATVDNPDPGHKDQYGSSSVPIYQTATFKGMGGQYDYSRSGNPTRSHLEHHIAKISNARHAFAVTSGMGALDVIFRLLKPGDEIIAGNDLYGGSNRLIGYLKEHGGITTHHVDTTNPESLLPYLQDPAHKVAMVLLESPTNPLLQIADLEEIARITKRYRPEAIVVVDNTMMSPYLCRPLELGCDIVYDSGTKYLSGHHDLMAGLICCDRDEIAKGIGFTINSIGNGLSPFDSFLLLRGVKTLSLRIDKQQANTILIANYLDQLGFKVNYPGLASHRGKAVHDRIASGPGAVLSFETGDVALSERIVASTRLWGISVSFGCINSLISMPCLMSHASIDPAVRAARNLPEDLIRLCVGIEDPADLIDDLEAALLEAGAVRTVDEASSALRGERLSLERTGAVRGDGLVRELEGLGLKSEEGRSDQPKVETIMTSAPGKVILFGEHAVVHGVTAIAGAIDLRCYCLAEARADGLLSLVLPDMAYSQTWDPASLPWDKVAPFPPPLSSVLKSGPKGDFVPDHELLTLLANQYITRDVAAGEQGLKAVQSAQAFLYLYMHVASVTGLRPAQTYTIRAGLPVSAGLGSSAAFSVSVSSALLYSHGVLPVPAPSSPSSGEVVPEHAHLVNAWAFVAEKVLHGNPSGVDNTVSALGGAIAYRRAISGRQEQSLKSLKGFDEIPFLITDTKVPRDTKTLVAGVARRKLEEPDTIIPLLDSIQRIADQAESLLASATTSSGSSTTRLEQLSDLARLIEQNHSHLVSLGVSHPALETVRNKTRDQPWGLATKLTGAGGGGCAVTVVPDGFSNDSLLSLRSALADIGFETYSTSVGGRGYGVLVPPAAGSAEEQVESAEGGVEANAIPGRKRFEDAPAEDLARSRPSMADDELDPAFLDLDLPAHASSSLSSLGAEFGGSSLDIDQLDDSFEAQLGAGFGAAATLGDELHFGGETLNGFEELDPARSVHLADSDNDDGDASSCDDDDDAVRTPSRQKRARIRPTPQHQSLAFELASVARPSQRERTLLSELGLEDDNNGKEAGTLDKSDVSESESEGSAGGRTAKRGASASLRQRNGLARLDDDRDVSASPRRRSATNGRRAIPTSLEQDADRITLSNLREVEQAGAKRERALEQDLDTAAANLSDSTRDILDFMSRLRIHVGASSSEPPNSTTISTAATTTPPLDYRDRQSVVEDLCSAFLRSLQSSAARRTEQQQDLTVLERELARTEVGWQHALGGLDPLPHDLFDDSAVHAHVDVSSQLAVHDSNGPTRQAWPRPRTDHSTATAGASITSDLASLRSTTQSLLSLLASLAEQTQVQSALTSDAGRKLRALRTQLGTLKDEAAQVERSEVFVEAYEKARRTRVEEGKDAESAAARARREVAAVQQRLESGWITAQKILTSCA</sequence>
<evidence type="ECO:0000256" key="1">
    <source>
        <dbReference type="ARBA" id="ARBA00001933"/>
    </source>
</evidence>
<dbReference type="InterPro" id="IPR013750">
    <property type="entry name" value="GHMP_kinase_C_dom"/>
</dbReference>
<keyword evidence="12" id="KW-0547">Nucleotide-binding</keyword>
<keyword evidence="14" id="KW-0067">ATP-binding</keyword>
<comment type="similarity">
    <text evidence="3">Belongs to the GHMP kinase family. Mevalonate kinase subfamily.</text>
</comment>